<sequence length="112" mass="11846">MTEPHTPTDPATELFGAPTATQPVGSADPALLARPRIRVGAIVWGVLLFAIAALTLWVTTDPARERAFSNWFAGLPEGAAGLLLLLVVGALLLLWGALAAIRRSQERGVPRL</sequence>
<dbReference type="EMBL" id="JBHLTG010000019">
    <property type="protein sequence ID" value="MFC0682818.1"/>
    <property type="molecule type" value="Genomic_DNA"/>
</dbReference>
<evidence type="ECO:0000256" key="1">
    <source>
        <dbReference type="SAM" id="MobiDB-lite"/>
    </source>
</evidence>
<name>A0ABV6S0R8_9GAMM</name>
<keyword evidence="2" id="KW-0472">Membrane</keyword>
<protein>
    <submittedName>
        <fullName evidence="3">Uncharacterized protein</fullName>
    </submittedName>
</protein>
<feature type="transmembrane region" description="Helical" evidence="2">
    <location>
        <begin position="79"/>
        <end position="101"/>
    </location>
</feature>
<keyword evidence="2" id="KW-0812">Transmembrane</keyword>
<dbReference type="Proteomes" id="UP001589896">
    <property type="component" value="Unassembled WGS sequence"/>
</dbReference>
<feature type="transmembrane region" description="Helical" evidence="2">
    <location>
        <begin position="39"/>
        <end position="59"/>
    </location>
</feature>
<organism evidence="3 4">
    <name type="scientific">Lysobacter korlensis</name>
    <dbReference type="NCBI Taxonomy" id="553636"/>
    <lineage>
        <taxon>Bacteria</taxon>
        <taxon>Pseudomonadati</taxon>
        <taxon>Pseudomonadota</taxon>
        <taxon>Gammaproteobacteria</taxon>
        <taxon>Lysobacterales</taxon>
        <taxon>Lysobacteraceae</taxon>
        <taxon>Lysobacter</taxon>
    </lineage>
</organism>
<dbReference type="RefSeq" id="WP_386677201.1">
    <property type="nucleotide sequence ID" value="NZ_JBHLTG010000019.1"/>
</dbReference>
<gene>
    <name evidence="3" type="ORF">ACFFGH_33720</name>
</gene>
<proteinExistence type="predicted"/>
<evidence type="ECO:0000313" key="3">
    <source>
        <dbReference type="EMBL" id="MFC0682818.1"/>
    </source>
</evidence>
<evidence type="ECO:0000256" key="2">
    <source>
        <dbReference type="SAM" id="Phobius"/>
    </source>
</evidence>
<feature type="region of interest" description="Disordered" evidence="1">
    <location>
        <begin position="1"/>
        <end position="23"/>
    </location>
</feature>
<evidence type="ECO:0000313" key="4">
    <source>
        <dbReference type="Proteomes" id="UP001589896"/>
    </source>
</evidence>
<comment type="caution">
    <text evidence="3">The sequence shown here is derived from an EMBL/GenBank/DDBJ whole genome shotgun (WGS) entry which is preliminary data.</text>
</comment>
<reference evidence="3 4" key="1">
    <citation type="submission" date="2024-09" db="EMBL/GenBank/DDBJ databases">
        <authorList>
            <person name="Sun Q."/>
            <person name="Mori K."/>
        </authorList>
    </citation>
    <scope>NUCLEOTIDE SEQUENCE [LARGE SCALE GENOMIC DNA]</scope>
    <source>
        <strain evidence="3 4">KCTC 23076</strain>
    </source>
</reference>
<keyword evidence="4" id="KW-1185">Reference proteome</keyword>
<accession>A0ABV6S0R8</accession>
<keyword evidence="2" id="KW-1133">Transmembrane helix</keyword>